<dbReference type="AlphaFoldDB" id="A0A922SUX5"/>
<gene>
    <name evidence="2" type="ORF">Ptr86124_002619</name>
</gene>
<keyword evidence="3" id="KW-1185">Reference proteome</keyword>
<organism evidence="2 3">
    <name type="scientific">Pyrenophora tritici-repentis</name>
    <dbReference type="NCBI Taxonomy" id="45151"/>
    <lineage>
        <taxon>Eukaryota</taxon>
        <taxon>Fungi</taxon>
        <taxon>Dikarya</taxon>
        <taxon>Ascomycota</taxon>
        <taxon>Pezizomycotina</taxon>
        <taxon>Dothideomycetes</taxon>
        <taxon>Pleosporomycetidae</taxon>
        <taxon>Pleosporales</taxon>
        <taxon>Pleosporineae</taxon>
        <taxon>Pleosporaceae</taxon>
        <taxon>Pyrenophora</taxon>
    </lineage>
</organism>
<dbReference type="EMBL" id="NRDI02000002">
    <property type="protein sequence ID" value="KAI1519491.1"/>
    <property type="molecule type" value="Genomic_DNA"/>
</dbReference>
<feature type="compositionally biased region" description="Polar residues" evidence="1">
    <location>
        <begin position="116"/>
        <end position="128"/>
    </location>
</feature>
<feature type="region of interest" description="Disordered" evidence="1">
    <location>
        <begin position="116"/>
        <end position="139"/>
    </location>
</feature>
<sequence>MSEVEAWHARTRTQATDRDMEIRDACFVKDQYGRRIARIVQPDVLVKEAQSSRTRFGGLQPAPLQLVRKYGGDIHDTTPDTVVHSHTSANEFSCTRFNDPELASLQLTENYGSGTITSTHTMTDSHPTASDVVGSRSDPVRLSRKTAVKRISTRGNNTMTEKRSTRMSSKCSLARDSSKNTTTRPIKELPLVSRRFSFDEDSELAFSTVDRRETLGLPNTRGRFPIRTSIHTSTVQPYKESASIARLLTLPLPPGKEPHDISLSSLDSHYHEFVNIDLCSWELSQDVAKKAGLQTMVQDVEVKRKRIPRTFDEILGEQKLPTALL</sequence>
<proteinExistence type="predicted"/>
<name>A0A922SUX5_9PLEO</name>
<accession>A0A922SUX5</accession>
<evidence type="ECO:0000256" key="1">
    <source>
        <dbReference type="SAM" id="MobiDB-lite"/>
    </source>
</evidence>
<reference evidence="3" key="1">
    <citation type="journal article" date="2022" name="Microb. Genom.">
        <title>A global pangenome for the wheat fungal pathogen Pyrenophora tritici-repentis and prediction of effector protein structural homology.</title>
        <authorList>
            <person name="Moolhuijzen P.M."/>
            <person name="See P.T."/>
            <person name="Shi G."/>
            <person name="Powell H.R."/>
            <person name="Cockram J."/>
            <person name="Jorgensen L.N."/>
            <person name="Benslimane H."/>
            <person name="Strelkov S.E."/>
            <person name="Turner J."/>
            <person name="Liu Z."/>
            <person name="Moffat C.S."/>
        </authorList>
    </citation>
    <scope>NUCLEOTIDE SEQUENCE [LARGE SCALE GENOMIC DNA]</scope>
</reference>
<protein>
    <submittedName>
        <fullName evidence="2">Uncharacterized protein</fullName>
    </submittedName>
</protein>
<comment type="caution">
    <text evidence="2">The sequence shown here is derived from an EMBL/GenBank/DDBJ whole genome shotgun (WGS) entry which is preliminary data.</text>
</comment>
<evidence type="ECO:0000313" key="2">
    <source>
        <dbReference type="EMBL" id="KAI1519491.1"/>
    </source>
</evidence>
<dbReference type="Proteomes" id="UP000249757">
    <property type="component" value="Unassembled WGS sequence"/>
</dbReference>
<evidence type="ECO:0000313" key="3">
    <source>
        <dbReference type="Proteomes" id="UP000249757"/>
    </source>
</evidence>